<dbReference type="EMBL" id="JAFDVH010000004">
    <property type="protein sequence ID" value="KAG7481553.1"/>
    <property type="molecule type" value="Genomic_DNA"/>
</dbReference>
<proteinExistence type="predicted"/>
<evidence type="ECO:0000256" key="1">
    <source>
        <dbReference type="SAM" id="Phobius"/>
    </source>
</evidence>
<organism evidence="3 4">
    <name type="scientific">Megalops atlanticus</name>
    <name type="common">Tarpon</name>
    <name type="synonym">Clupea gigantea</name>
    <dbReference type="NCBI Taxonomy" id="7932"/>
    <lineage>
        <taxon>Eukaryota</taxon>
        <taxon>Metazoa</taxon>
        <taxon>Chordata</taxon>
        <taxon>Craniata</taxon>
        <taxon>Vertebrata</taxon>
        <taxon>Euteleostomi</taxon>
        <taxon>Actinopterygii</taxon>
        <taxon>Neopterygii</taxon>
        <taxon>Teleostei</taxon>
        <taxon>Elopiformes</taxon>
        <taxon>Megalopidae</taxon>
        <taxon>Megalops</taxon>
    </lineage>
</organism>
<dbReference type="Proteomes" id="UP001046870">
    <property type="component" value="Chromosome 4"/>
</dbReference>
<protein>
    <recommendedName>
        <fullName evidence="2">Cupin type-1 domain-containing protein</fullName>
    </recommendedName>
</protein>
<keyword evidence="4" id="KW-1185">Reference proteome</keyword>
<dbReference type="InterPro" id="IPR006045">
    <property type="entry name" value="Cupin_1"/>
</dbReference>
<keyword evidence="1" id="KW-0812">Transmembrane</keyword>
<feature type="transmembrane region" description="Helical" evidence="1">
    <location>
        <begin position="36"/>
        <end position="61"/>
    </location>
</feature>
<dbReference type="Gene3D" id="2.60.120.10">
    <property type="entry name" value="Jelly Rolls"/>
    <property type="match status" value="2"/>
</dbReference>
<evidence type="ECO:0000313" key="4">
    <source>
        <dbReference type="Proteomes" id="UP001046870"/>
    </source>
</evidence>
<gene>
    <name evidence="3" type="ORF">MATL_G00067940</name>
</gene>
<dbReference type="Pfam" id="PF00190">
    <property type="entry name" value="Cupin_1"/>
    <property type="match status" value="2"/>
</dbReference>
<dbReference type="InterPro" id="IPR014710">
    <property type="entry name" value="RmlC-like_jellyroll"/>
</dbReference>
<dbReference type="PANTHER" id="PTHR35349">
    <property type="entry name" value="DYNACTIN-ASSOCIATED PROTEIN"/>
    <property type="match status" value="1"/>
</dbReference>
<name>A0A9D3QCQ8_MEGAT</name>
<reference evidence="3" key="1">
    <citation type="submission" date="2021-01" db="EMBL/GenBank/DDBJ databases">
        <authorList>
            <person name="Zahm M."/>
            <person name="Roques C."/>
            <person name="Cabau C."/>
            <person name="Klopp C."/>
            <person name="Donnadieu C."/>
            <person name="Jouanno E."/>
            <person name="Lampietro C."/>
            <person name="Louis A."/>
            <person name="Herpin A."/>
            <person name="Echchiki A."/>
            <person name="Berthelot C."/>
            <person name="Parey E."/>
            <person name="Roest-Crollius H."/>
            <person name="Braasch I."/>
            <person name="Postlethwait J."/>
            <person name="Bobe J."/>
            <person name="Montfort J."/>
            <person name="Bouchez O."/>
            <person name="Begum T."/>
            <person name="Mejri S."/>
            <person name="Adams A."/>
            <person name="Chen W.-J."/>
            <person name="Guiguen Y."/>
        </authorList>
    </citation>
    <scope>NUCLEOTIDE SEQUENCE</scope>
    <source>
        <strain evidence="3">YG-15Mar2019-1</strain>
        <tissue evidence="3">Brain</tissue>
    </source>
</reference>
<sequence length="467" mass="53275">MKFSSYETTIDKFKLHSKNQRGDQAGRMQSFAVCAYLRKTICACLLMVILTLSLGVAVVILTPKIRALKEEGSVERPVEISQNVSNDIQAKYKYLNNMQKSKKFVLQGGEVQWARYRADPKDYGSKEERAFGESIHSNGAHMTASTLLIKPNGCRVPHWHFNANEHGYLATGTAWIGILDAAPFSVTSYNVTAGQVIFLPRATLHWMKCVGPENCLFILFFTTSEELVTLDVDDVFYATPKDIAAQSLKPKGGIKFINSFKQPKENQAINLPPNLNQLVHKASYTQSCALKVSRYFYNMRASKQYKYPGGIIQWARYTKDQSKMSRNEKIFAKSLNEHMDTVTMATMRIFRRGMRQPHYHFNAHTMGYVLSGSGRVGVVEKKAVNFHIKKGDVFFFPRGTHHYIRNVGKQDLFMVIAFSTNDELQTLDMNIYFKSTADFILAQLFLKKQEEFRKIPSFKEDQDINLP</sequence>
<feature type="domain" description="Cupin type-1" evidence="2">
    <location>
        <begin position="322"/>
        <end position="453"/>
    </location>
</feature>
<dbReference type="GO" id="GO:0005794">
    <property type="term" value="C:Golgi apparatus"/>
    <property type="evidence" value="ECO:0007669"/>
    <property type="project" value="TreeGrafter"/>
</dbReference>
<accession>A0A9D3QCQ8</accession>
<dbReference type="InterPro" id="IPR053297">
    <property type="entry name" value="Dynactin-associated"/>
</dbReference>
<feature type="domain" description="Cupin type-1" evidence="2">
    <location>
        <begin position="129"/>
        <end position="258"/>
    </location>
</feature>
<dbReference type="InterPro" id="IPR011051">
    <property type="entry name" value="RmlC_Cupin_sf"/>
</dbReference>
<dbReference type="SMART" id="SM00835">
    <property type="entry name" value="Cupin_1"/>
    <property type="match status" value="2"/>
</dbReference>
<comment type="caution">
    <text evidence="3">The sequence shown here is derived from an EMBL/GenBank/DDBJ whole genome shotgun (WGS) entry which is preliminary data.</text>
</comment>
<evidence type="ECO:0000313" key="3">
    <source>
        <dbReference type="EMBL" id="KAG7481553.1"/>
    </source>
</evidence>
<dbReference type="AlphaFoldDB" id="A0A9D3QCQ8"/>
<evidence type="ECO:0000259" key="2">
    <source>
        <dbReference type="SMART" id="SM00835"/>
    </source>
</evidence>
<keyword evidence="1" id="KW-1133">Transmembrane helix</keyword>
<dbReference type="SUPFAM" id="SSF51182">
    <property type="entry name" value="RmlC-like cupins"/>
    <property type="match status" value="1"/>
</dbReference>
<dbReference type="OrthoDB" id="10263073at2759"/>
<dbReference type="GO" id="GO:0005886">
    <property type="term" value="C:plasma membrane"/>
    <property type="evidence" value="ECO:0007669"/>
    <property type="project" value="TreeGrafter"/>
</dbReference>
<dbReference type="PANTHER" id="PTHR35349:SF4">
    <property type="entry name" value="CUPIN TYPE-1 DOMAIN-CONTAINING PROTEIN"/>
    <property type="match status" value="1"/>
</dbReference>
<keyword evidence="1" id="KW-0472">Membrane</keyword>